<feature type="transmembrane region" description="Helical" evidence="2">
    <location>
        <begin position="71"/>
        <end position="91"/>
    </location>
</feature>
<dbReference type="GO" id="GO:0016020">
    <property type="term" value="C:membrane"/>
    <property type="evidence" value="ECO:0007669"/>
    <property type="project" value="InterPro"/>
</dbReference>
<feature type="transmembrane region" description="Helical" evidence="2">
    <location>
        <begin position="265"/>
        <end position="284"/>
    </location>
</feature>
<feature type="transmembrane region" description="Helical" evidence="2">
    <location>
        <begin position="33"/>
        <end position="51"/>
    </location>
</feature>
<dbReference type="Proteomes" id="UP000247612">
    <property type="component" value="Unassembled WGS sequence"/>
</dbReference>
<dbReference type="SUPFAM" id="SSF103481">
    <property type="entry name" value="Multidrug resistance efflux transporter EmrE"/>
    <property type="match status" value="2"/>
</dbReference>
<proteinExistence type="inferred from homology"/>
<comment type="similarity">
    <text evidence="1">Belongs to the EamA transporter family.</text>
</comment>
<reference evidence="4 5" key="1">
    <citation type="submission" date="2018-05" db="EMBL/GenBank/DDBJ databases">
        <title>Genomic Encyclopedia of Type Strains, Phase IV (KMG-IV): sequencing the most valuable type-strain genomes for metagenomic binning, comparative biology and taxonomic classification.</title>
        <authorList>
            <person name="Goeker M."/>
        </authorList>
    </citation>
    <scope>NUCLEOTIDE SEQUENCE [LARGE SCALE GENOMIC DNA]</scope>
    <source>
        <strain evidence="4 5">JC118</strain>
    </source>
</reference>
<feature type="transmembrane region" description="Helical" evidence="2">
    <location>
        <begin position="7"/>
        <end position="27"/>
    </location>
</feature>
<protein>
    <submittedName>
        <fullName evidence="4">Drug/metabolite transporter (DMT)-like permease</fullName>
    </submittedName>
</protein>
<comment type="caution">
    <text evidence="4">The sequence shown here is derived from an EMBL/GenBank/DDBJ whole genome shotgun (WGS) entry which is preliminary data.</text>
</comment>
<dbReference type="STRING" id="1034346.GCA_000313565_00440"/>
<dbReference type="InterPro" id="IPR000620">
    <property type="entry name" value="EamA_dom"/>
</dbReference>
<feature type="transmembrane region" description="Helical" evidence="2">
    <location>
        <begin position="122"/>
        <end position="138"/>
    </location>
</feature>
<evidence type="ECO:0000259" key="3">
    <source>
        <dbReference type="Pfam" id="PF00892"/>
    </source>
</evidence>
<gene>
    <name evidence="4" type="ORF">DES51_108158</name>
</gene>
<feature type="transmembrane region" description="Helical" evidence="2">
    <location>
        <begin position="209"/>
        <end position="228"/>
    </location>
</feature>
<evidence type="ECO:0000313" key="5">
    <source>
        <dbReference type="Proteomes" id="UP000247612"/>
    </source>
</evidence>
<feature type="transmembrane region" description="Helical" evidence="2">
    <location>
        <begin position="144"/>
        <end position="165"/>
    </location>
</feature>
<keyword evidence="5" id="KW-1185">Reference proteome</keyword>
<evidence type="ECO:0000256" key="1">
    <source>
        <dbReference type="ARBA" id="ARBA00007362"/>
    </source>
</evidence>
<dbReference type="EMBL" id="QJKH01000008">
    <property type="protein sequence ID" value="PXX78230.1"/>
    <property type="molecule type" value="Genomic_DNA"/>
</dbReference>
<evidence type="ECO:0000313" key="4">
    <source>
        <dbReference type="EMBL" id="PXX78230.1"/>
    </source>
</evidence>
<feature type="transmembrane region" description="Helical" evidence="2">
    <location>
        <begin position="97"/>
        <end position="115"/>
    </location>
</feature>
<dbReference type="PANTHER" id="PTHR22911">
    <property type="entry name" value="ACYL-MALONYL CONDENSING ENZYME-RELATED"/>
    <property type="match status" value="1"/>
</dbReference>
<dbReference type="InterPro" id="IPR037185">
    <property type="entry name" value="EmrE-like"/>
</dbReference>
<feature type="transmembrane region" description="Helical" evidence="2">
    <location>
        <begin position="240"/>
        <end position="259"/>
    </location>
</feature>
<feature type="domain" description="EamA" evidence="3">
    <location>
        <begin position="147"/>
        <end position="282"/>
    </location>
</feature>
<accession>A0A318KL90</accession>
<dbReference type="PANTHER" id="PTHR22911:SF137">
    <property type="entry name" value="SOLUTE CARRIER FAMILY 35 MEMBER G2-RELATED"/>
    <property type="match status" value="1"/>
</dbReference>
<feature type="domain" description="EamA" evidence="3">
    <location>
        <begin position="4"/>
        <end position="137"/>
    </location>
</feature>
<feature type="transmembrane region" description="Helical" evidence="2">
    <location>
        <begin position="177"/>
        <end position="197"/>
    </location>
</feature>
<sequence>MKQKGIFYTILSAVSFGIMPLLCSQAYDLGANAETLVFLRNVFAIMILFVLMKQKHISFAISRKDFKNTALVGIFGITLTALLLYNAYSYISLGTATTLHFLYPAFVALINYVFYKEHLAKSTVLVLLAATLGIFFFFEPGNGNSSIGILLAIASSISYAFYMTGVERRRLNQLNSYKLTFYLALIACFVMFFYNLVLNKMVWQLPLAAYGYAFLIGFGCSFFAVFTLQLGIKYLGASTAAIFCMFEPVTAVLAEWMLFGEALSVSKIIGCLLILGAVSVLILLDKKQSSASREELIEQFAD</sequence>
<name>A0A318KL90_9FIRM</name>
<evidence type="ECO:0000256" key="2">
    <source>
        <dbReference type="SAM" id="Phobius"/>
    </source>
</evidence>
<keyword evidence="2" id="KW-0472">Membrane</keyword>
<organism evidence="4 5">
    <name type="scientific">Dielma fastidiosa</name>
    <dbReference type="NCBI Taxonomy" id="1034346"/>
    <lineage>
        <taxon>Bacteria</taxon>
        <taxon>Bacillati</taxon>
        <taxon>Bacillota</taxon>
        <taxon>Erysipelotrichia</taxon>
        <taxon>Erysipelotrichales</taxon>
        <taxon>Erysipelotrichaceae</taxon>
        <taxon>Dielma</taxon>
    </lineage>
</organism>
<keyword evidence="2" id="KW-0812">Transmembrane</keyword>
<dbReference type="Gene3D" id="1.10.3730.20">
    <property type="match status" value="1"/>
</dbReference>
<keyword evidence="2" id="KW-1133">Transmembrane helix</keyword>
<dbReference type="AlphaFoldDB" id="A0A318KL90"/>
<dbReference type="RefSeq" id="WP_022936744.1">
    <property type="nucleotide sequence ID" value="NZ_CABKRQ010000001.1"/>
</dbReference>
<dbReference type="Pfam" id="PF00892">
    <property type="entry name" value="EamA"/>
    <property type="match status" value="2"/>
</dbReference>